<proteinExistence type="predicted"/>
<sequence>MKRLLPALALLLSSGYALADECADATTQADLNTCSAAQYQAADKKLNQTWQDVLKRAEPAQRDLLKKAQSAWIALRDADCAFISSSSHGGSAQPMVNSQCLTDKTNEREAFLSSLLQCEEGDLSCPLPPAS</sequence>
<evidence type="ECO:0000313" key="6">
    <source>
        <dbReference type="Proteomes" id="UP001331691"/>
    </source>
</evidence>
<organism evidence="4 5">
    <name type="scientific">Kluyvera ascorbata</name>
    <dbReference type="NCBI Taxonomy" id="51288"/>
    <lineage>
        <taxon>Bacteria</taxon>
        <taxon>Pseudomonadati</taxon>
        <taxon>Pseudomonadota</taxon>
        <taxon>Gammaproteobacteria</taxon>
        <taxon>Enterobacterales</taxon>
        <taxon>Enterobacteriaceae</taxon>
        <taxon>Kluyvera</taxon>
    </lineage>
</organism>
<evidence type="ECO:0000313" key="5">
    <source>
        <dbReference type="Proteomes" id="UP000268051"/>
    </source>
</evidence>
<dbReference type="PANTHER" id="PTHR39176">
    <property type="entry name" value="PERIPLASMIC PROTEIN-RELATED"/>
    <property type="match status" value="1"/>
</dbReference>
<accession>A0A378GPK0</accession>
<reference evidence="3 6" key="2">
    <citation type="submission" date="2023-10" db="EMBL/GenBank/DDBJ databases">
        <title>Wastewater isolates of ESBL- and carbapenemase-producing Gram-negative bacteria from New Zealand.</title>
        <authorList>
            <person name="Straub C."/>
            <person name="Weaver L."/>
            <person name="Cornelius A."/>
            <person name="Mcgill E."/>
            <person name="Dyet K."/>
            <person name="White L."/>
            <person name="Pattis I."/>
        </authorList>
    </citation>
    <scope>NUCLEOTIDE SEQUENCE [LARGE SCALE GENOMIC DNA]</scope>
    <source>
        <strain evidence="3 6">ESBL09</strain>
    </source>
</reference>
<feature type="domain" description="Lysozyme inhibitor LprI-like N-terminal" evidence="2">
    <location>
        <begin position="22"/>
        <end position="112"/>
    </location>
</feature>
<reference evidence="4 5" key="1">
    <citation type="submission" date="2018-10" db="EMBL/GenBank/DDBJ databases">
        <title>Horizontal transference of carbapenem resistance between Klebsiella pneumoniae and Kluyvera ascorbata during abdominal infection: a case report.</title>
        <authorList>
            <person name="Raro O.H.F."/>
            <person name="Lima-Morales D."/>
            <person name="Barth A.L."/>
            <person name="Paim T.G.S."/>
            <person name="Mott M.P."/>
            <person name="Riche C.V.W."/>
            <person name="Teixeira U.F."/>
            <person name="Waechter F."/>
            <person name="Dias C.A.G."/>
        </authorList>
    </citation>
    <scope>NUCLEOTIDE SEQUENCE [LARGE SCALE GENOMIC DNA]</scope>
    <source>
        <strain evidence="4 5">OT2</strain>
    </source>
</reference>
<evidence type="ECO:0000313" key="3">
    <source>
        <dbReference type="EMBL" id="MEE9654307.1"/>
    </source>
</evidence>
<dbReference type="Pfam" id="PF07007">
    <property type="entry name" value="LprI"/>
    <property type="match status" value="1"/>
</dbReference>
<dbReference type="Proteomes" id="UP001331691">
    <property type="component" value="Unassembled WGS sequence"/>
</dbReference>
<dbReference type="Gene3D" id="1.20.1270.180">
    <property type="match status" value="1"/>
</dbReference>
<dbReference type="OrthoDB" id="7340239at2"/>
<keyword evidence="6" id="KW-1185">Reference proteome</keyword>
<keyword evidence="1" id="KW-0732">Signal</keyword>
<dbReference type="PANTHER" id="PTHR39176:SF1">
    <property type="entry name" value="PERIPLASMIC PROTEIN"/>
    <property type="match status" value="1"/>
</dbReference>
<comment type="caution">
    <text evidence="4">The sequence shown here is derived from an EMBL/GenBank/DDBJ whole genome shotgun (WGS) entry which is preliminary data.</text>
</comment>
<feature type="signal peptide" evidence="1">
    <location>
        <begin position="1"/>
        <end position="19"/>
    </location>
</feature>
<feature type="chain" id="PRO_5044586392" evidence="1">
    <location>
        <begin position="20"/>
        <end position="131"/>
    </location>
</feature>
<dbReference type="InterPro" id="IPR009739">
    <property type="entry name" value="LprI-like_N"/>
</dbReference>
<evidence type="ECO:0000313" key="4">
    <source>
        <dbReference type="EMBL" id="ROU14404.1"/>
    </source>
</evidence>
<dbReference type="EMBL" id="JAZKKV010000001">
    <property type="protein sequence ID" value="MEE9654307.1"/>
    <property type="molecule type" value="Genomic_DNA"/>
</dbReference>
<dbReference type="RefSeq" id="WP_035896680.1">
    <property type="nucleotide sequence ID" value="NZ_AP022665.1"/>
</dbReference>
<dbReference type="Proteomes" id="UP000268051">
    <property type="component" value="Unassembled WGS sequence"/>
</dbReference>
<protein>
    <submittedName>
        <fullName evidence="4">Lysozyme inhibitor LprI family protein</fullName>
    </submittedName>
</protein>
<evidence type="ECO:0000259" key="2">
    <source>
        <dbReference type="Pfam" id="PF07007"/>
    </source>
</evidence>
<dbReference type="EMBL" id="RHFN01000009">
    <property type="protein sequence ID" value="ROU14404.1"/>
    <property type="molecule type" value="Genomic_DNA"/>
</dbReference>
<evidence type="ECO:0000256" key="1">
    <source>
        <dbReference type="SAM" id="SignalP"/>
    </source>
</evidence>
<gene>
    <name evidence="4" type="ORF">EB837_10945</name>
    <name evidence="3" type="ORF">V4836_09080</name>
</gene>
<dbReference type="GeneID" id="85162775"/>
<name>A0A378GPK0_9ENTR</name>
<dbReference type="AlphaFoldDB" id="A0A378GPK0"/>